<dbReference type="EMBL" id="WNKS01000016">
    <property type="protein sequence ID" value="MTV32386.1"/>
    <property type="molecule type" value="Genomic_DNA"/>
</dbReference>
<feature type="signal peptide" evidence="1">
    <location>
        <begin position="1"/>
        <end position="21"/>
    </location>
</feature>
<dbReference type="Gene3D" id="3.10.450.710">
    <property type="entry name" value="Tgt2/MlaC"/>
    <property type="match status" value="1"/>
</dbReference>
<dbReference type="OrthoDB" id="7358716at2"/>
<dbReference type="RefSeq" id="WP_155447078.1">
    <property type="nucleotide sequence ID" value="NZ_JAOQNR010000016.1"/>
</dbReference>
<reference evidence="2 3" key="1">
    <citation type="submission" date="2019-11" db="EMBL/GenBank/DDBJ databases">
        <title>Whole-genome sequence of a Rhodoblastus acidophilus DSM 142.</title>
        <authorList>
            <person name="Kyndt J.A."/>
            <person name="Meyer T.E."/>
        </authorList>
    </citation>
    <scope>NUCLEOTIDE SEQUENCE [LARGE SCALE GENOMIC DNA]</scope>
    <source>
        <strain evidence="2 3">DSM 142</strain>
    </source>
</reference>
<sequence>MLDRRIFLGLLAGLPAFAAHASDADAAVAVVQKLQDSQTDLLSRASKMTLQQRFDALRPALGAAFDLDGMAKLAYGPGFDGLPDRADWTQSFGDYVAATYAQRFEFVEAKGFERDAKVEPRDGALVVSTRMIPLKGEPMPIDYVVKATPQGWRIADILANGSISELTQWRRALKGLALKDLRQRVASLLGR</sequence>
<keyword evidence="1" id="KW-0732">Signal</keyword>
<dbReference type="AlphaFoldDB" id="A0A6N8DRD5"/>
<organism evidence="2 3">
    <name type="scientific">Rhodoblastus acidophilus</name>
    <name type="common">Rhodopseudomonas acidophila</name>
    <dbReference type="NCBI Taxonomy" id="1074"/>
    <lineage>
        <taxon>Bacteria</taxon>
        <taxon>Pseudomonadati</taxon>
        <taxon>Pseudomonadota</taxon>
        <taxon>Alphaproteobacteria</taxon>
        <taxon>Hyphomicrobiales</taxon>
        <taxon>Rhodoblastaceae</taxon>
        <taxon>Rhodoblastus</taxon>
    </lineage>
</organism>
<dbReference type="InterPro" id="IPR008869">
    <property type="entry name" value="MlaC/ttg2D"/>
</dbReference>
<gene>
    <name evidence="2" type="ORF">GJ654_15460</name>
</gene>
<accession>A0A6N8DRD5</accession>
<feature type="chain" id="PRO_5026821609" description="Phospholipid transport system substrate-binding protein" evidence="1">
    <location>
        <begin position="22"/>
        <end position="191"/>
    </location>
</feature>
<dbReference type="InterPro" id="IPR042245">
    <property type="entry name" value="Tgt2/MlaC_sf"/>
</dbReference>
<proteinExistence type="predicted"/>
<comment type="caution">
    <text evidence="2">The sequence shown here is derived from an EMBL/GenBank/DDBJ whole genome shotgun (WGS) entry which is preliminary data.</text>
</comment>
<evidence type="ECO:0000313" key="2">
    <source>
        <dbReference type="EMBL" id="MTV32386.1"/>
    </source>
</evidence>
<name>A0A6N8DRD5_RHOAC</name>
<evidence type="ECO:0008006" key="4">
    <source>
        <dbReference type="Google" id="ProtNLM"/>
    </source>
</evidence>
<dbReference type="Pfam" id="PF05494">
    <property type="entry name" value="MlaC"/>
    <property type="match status" value="1"/>
</dbReference>
<evidence type="ECO:0000313" key="3">
    <source>
        <dbReference type="Proteomes" id="UP000439113"/>
    </source>
</evidence>
<protein>
    <recommendedName>
        <fullName evidence="4">Phospholipid transport system substrate-binding protein</fullName>
    </recommendedName>
</protein>
<evidence type="ECO:0000256" key="1">
    <source>
        <dbReference type="SAM" id="SignalP"/>
    </source>
</evidence>
<dbReference type="Proteomes" id="UP000439113">
    <property type="component" value="Unassembled WGS sequence"/>
</dbReference>